<name>A0ABD0LW30_9CAEN</name>
<dbReference type="Proteomes" id="UP001519460">
    <property type="component" value="Unassembled WGS sequence"/>
</dbReference>
<evidence type="ECO:0000313" key="1">
    <source>
        <dbReference type="EMBL" id="KAK7503355.1"/>
    </source>
</evidence>
<reference evidence="1 2" key="1">
    <citation type="journal article" date="2023" name="Sci. Data">
        <title>Genome assembly of the Korean intertidal mud-creeper Batillaria attramentaria.</title>
        <authorList>
            <person name="Patra A.K."/>
            <person name="Ho P.T."/>
            <person name="Jun S."/>
            <person name="Lee S.J."/>
            <person name="Kim Y."/>
            <person name="Won Y.J."/>
        </authorList>
    </citation>
    <scope>NUCLEOTIDE SEQUENCE [LARGE SCALE GENOMIC DNA]</scope>
    <source>
        <strain evidence="1">Wonlab-2016</strain>
    </source>
</reference>
<proteinExistence type="predicted"/>
<comment type="caution">
    <text evidence="1">The sequence shown here is derived from an EMBL/GenBank/DDBJ whole genome shotgun (WGS) entry which is preliminary data.</text>
</comment>
<gene>
    <name evidence="1" type="ORF">BaRGS_00005276</name>
</gene>
<evidence type="ECO:0000313" key="2">
    <source>
        <dbReference type="Proteomes" id="UP001519460"/>
    </source>
</evidence>
<accession>A0ABD0LW30</accession>
<organism evidence="1 2">
    <name type="scientific">Batillaria attramentaria</name>
    <dbReference type="NCBI Taxonomy" id="370345"/>
    <lineage>
        <taxon>Eukaryota</taxon>
        <taxon>Metazoa</taxon>
        <taxon>Spiralia</taxon>
        <taxon>Lophotrochozoa</taxon>
        <taxon>Mollusca</taxon>
        <taxon>Gastropoda</taxon>
        <taxon>Caenogastropoda</taxon>
        <taxon>Sorbeoconcha</taxon>
        <taxon>Cerithioidea</taxon>
        <taxon>Batillariidae</taxon>
        <taxon>Batillaria</taxon>
    </lineage>
</organism>
<dbReference type="AlphaFoldDB" id="A0ABD0LW30"/>
<keyword evidence="2" id="KW-1185">Reference proteome</keyword>
<sequence length="112" mass="12870">MTEQRPQSRTGLLNTVFLALSYVPFRETKGQFSANSSDLREERNRVGASDNLPLGHDFAKPQSSQINRHKNMYRRSPREKECPERWQKYGCPRLTSVCVRCCRAGYSAETKG</sequence>
<protein>
    <submittedName>
        <fullName evidence="1">Uncharacterized protein</fullName>
    </submittedName>
</protein>
<dbReference type="EMBL" id="JACVVK020000020">
    <property type="protein sequence ID" value="KAK7503355.1"/>
    <property type="molecule type" value="Genomic_DNA"/>
</dbReference>